<dbReference type="EMBL" id="ACJN02000001">
    <property type="protein sequence ID" value="EFI35916.1"/>
    <property type="molecule type" value="Genomic_DNA"/>
</dbReference>
<dbReference type="AlphaFoldDB" id="D6SMK5"/>
<protein>
    <recommendedName>
        <fullName evidence="4">Chordopoxvirus fusion protein</fullName>
    </recommendedName>
</protein>
<gene>
    <name evidence="2" type="ORF">Dthio_PD3357</name>
</gene>
<dbReference type="Proteomes" id="UP000005496">
    <property type="component" value="Unassembled WGS sequence"/>
</dbReference>
<evidence type="ECO:0000313" key="2">
    <source>
        <dbReference type="EMBL" id="EFI35916.1"/>
    </source>
</evidence>
<reference evidence="2" key="1">
    <citation type="submission" date="2010-05" db="EMBL/GenBank/DDBJ databases">
        <title>The draft genome of Desulfonatronospira thiodismutans ASO3-1.</title>
        <authorList>
            <consortium name="US DOE Joint Genome Institute (JGI-PGF)"/>
            <person name="Lucas S."/>
            <person name="Copeland A."/>
            <person name="Lapidus A."/>
            <person name="Cheng J.-F."/>
            <person name="Bruce D."/>
            <person name="Goodwin L."/>
            <person name="Pitluck S."/>
            <person name="Chertkov O."/>
            <person name="Brettin T."/>
            <person name="Detter J.C."/>
            <person name="Han C."/>
            <person name="Land M.L."/>
            <person name="Hauser L."/>
            <person name="Kyrpides N."/>
            <person name="Mikhailova N."/>
            <person name="Muyzer G."/>
            <person name="Woyke T."/>
        </authorList>
    </citation>
    <scope>NUCLEOTIDE SEQUENCE [LARGE SCALE GENOMIC DNA]</scope>
    <source>
        <strain evidence="2">ASO3-1</strain>
    </source>
</reference>
<accession>D6SMK5</accession>
<evidence type="ECO:0000313" key="3">
    <source>
        <dbReference type="Proteomes" id="UP000005496"/>
    </source>
</evidence>
<name>D6SMK5_9BACT</name>
<dbReference type="Gene3D" id="1.10.287.1490">
    <property type="match status" value="1"/>
</dbReference>
<proteinExistence type="predicted"/>
<keyword evidence="3" id="KW-1185">Reference proteome</keyword>
<organism evidence="2 3">
    <name type="scientific">Desulfonatronospira thiodismutans ASO3-1</name>
    <dbReference type="NCBI Taxonomy" id="555779"/>
    <lineage>
        <taxon>Bacteria</taxon>
        <taxon>Pseudomonadati</taxon>
        <taxon>Thermodesulfobacteriota</taxon>
        <taxon>Desulfovibrionia</taxon>
        <taxon>Desulfovibrionales</taxon>
        <taxon>Desulfonatronovibrionaceae</taxon>
        <taxon>Desulfonatronospira</taxon>
    </lineage>
</organism>
<comment type="caution">
    <text evidence="2">The sequence shown here is derived from an EMBL/GenBank/DDBJ whole genome shotgun (WGS) entry which is preliminary data.</text>
</comment>
<evidence type="ECO:0008006" key="4">
    <source>
        <dbReference type="Google" id="ProtNLM"/>
    </source>
</evidence>
<dbReference type="OrthoDB" id="5512386at2"/>
<evidence type="ECO:0000256" key="1">
    <source>
        <dbReference type="SAM" id="Coils"/>
    </source>
</evidence>
<feature type="coiled-coil region" evidence="1">
    <location>
        <begin position="49"/>
        <end position="132"/>
    </location>
</feature>
<keyword evidence="1" id="KW-0175">Coiled coil</keyword>
<sequence>MEISVSLIRQLDQVDPDLRNILFAILEEFERQSKERVTKDEFRELRQTVHELAQAQARTEARIDELAQAQAKTEARLDSLVQRVDELAQAQARTEARLDSLVQRVDELAQAQAKTEARIDELAQAQAKTEAEVRKLAMSHRELKTQVAGLSDSVGYGLEDRLMPYIPEYARLEFGLEVESLDRKNVIYPDGRYDEVNILARGSLNGETACLVGECKAKPGKKDADRFASLLERLSTVLEGRLIPVLIGYTFAPEVERHVSRKHPHIRLVKTYALEMRARGDRKASV</sequence>
<dbReference type="RefSeq" id="WP_008869044.1">
    <property type="nucleotide sequence ID" value="NZ_ACJN02000001.1"/>
</dbReference>
<dbReference type="eggNOG" id="COG4372">
    <property type="taxonomic scope" value="Bacteria"/>
</dbReference>
<dbReference type="PANTHER" id="PTHR38753:SF1">
    <property type="entry name" value="SLR1441 PROTEIN"/>
    <property type="match status" value="1"/>
</dbReference>
<dbReference type="PANTHER" id="PTHR38753">
    <property type="entry name" value="SLR1441 PROTEIN"/>
    <property type="match status" value="1"/>
</dbReference>